<evidence type="ECO:0000313" key="2">
    <source>
        <dbReference type="Proteomes" id="UP000002071"/>
    </source>
</evidence>
<protein>
    <submittedName>
        <fullName evidence="1">Uncharacterized protein</fullName>
    </submittedName>
</protein>
<dbReference type="HOGENOM" id="CLU_121279_0_0_2"/>
<dbReference type="EMBL" id="CP001687">
    <property type="protein sequence ID" value="ACV10559.1"/>
    <property type="molecule type" value="Genomic_DNA"/>
</dbReference>
<gene>
    <name evidence="1" type="ordered locus">Huta_0372</name>
</gene>
<dbReference type="Pfam" id="PF24037">
    <property type="entry name" value="DUF7346"/>
    <property type="match status" value="1"/>
</dbReference>
<sequence length="148" mass="16285">MRIVEDESGSRYILEKRSTDGWLVRDPKTGTETYRSPDALTIVEGESPLAIAATAVPESVRLVLSVVHQERDLGLLLELARDGPLSVRTLLDRYEYCESDLHGRLAEFRVAGLIVEERVAGERGYATTPDAEEAIELLTSKDAAPSDS</sequence>
<evidence type="ECO:0000313" key="1">
    <source>
        <dbReference type="EMBL" id="ACV10559.1"/>
    </source>
</evidence>
<keyword evidence="2" id="KW-1185">Reference proteome</keyword>
<dbReference type="Proteomes" id="UP000002071">
    <property type="component" value="Chromosome"/>
</dbReference>
<dbReference type="InterPro" id="IPR036390">
    <property type="entry name" value="WH_DNA-bd_sf"/>
</dbReference>
<accession>C7NRC2</accession>
<dbReference type="InterPro" id="IPR055770">
    <property type="entry name" value="DUF7346"/>
</dbReference>
<dbReference type="AlphaFoldDB" id="C7NRC2"/>
<reference evidence="1 2" key="1">
    <citation type="journal article" date="2009" name="Stand. Genomic Sci.">
        <title>Complete genome sequence of Halorhabdus utahensis type strain (AX-2).</title>
        <authorList>
            <person name="Anderson I."/>
            <person name="Tindall B.J."/>
            <person name="Pomrenke H."/>
            <person name="Goker M."/>
            <person name="Lapidus A."/>
            <person name="Nolan M."/>
            <person name="Copeland A."/>
            <person name="Glavina Del Rio T."/>
            <person name="Chen F."/>
            <person name="Tice H."/>
            <person name="Cheng J.F."/>
            <person name="Lucas S."/>
            <person name="Chertkov O."/>
            <person name="Bruce D."/>
            <person name="Brettin T."/>
            <person name="Detter J.C."/>
            <person name="Han C."/>
            <person name="Goodwin L."/>
            <person name="Land M."/>
            <person name="Hauser L."/>
            <person name="Chang Y.J."/>
            <person name="Jeffries C.D."/>
            <person name="Pitluck S."/>
            <person name="Pati A."/>
            <person name="Mavromatis K."/>
            <person name="Ivanova N."/>
            <person name="Ovchinnikova G."/>
            <person name="Chen A."/>
            <person name="Palaniappan K."/>
            <person name="Chain P."/>
            <person name="Rohde M."/>
            <person name="Bristow J."/>
            <person name="Eisen J.A."/>
            <person name="Markowitz V."/>
            <person name="Hugenholtz P."/>
            <person name="Kyrpides N.C."/>
            <person name="Klenk H.P."/>
        </authorList>
    </citation>
    <scope>NUCLEOTIDE SEQUENCE [LARGE SCALE GENOMIC DNA]</scope>
    <source>
        <strain evidence="2">DSM 12940 / JCM 11049 / AX-2</strain>
    </source>
</reference>
<organism evidence="1 2">
    <name type="scientific">Halorhabdus utahensis (strain DSM 12940 / JCM 11049 / AX-2)</name>
    <dbReference type="NCBI Taxonomy" id="519442"/>
    <lineage>
        <taxon>Archaea</taxon>
        <taxon>Methanobacteriati</taxon>
        <taxon>Methanobacteriota</taxon>
        <taxon>Stenosarchaea group</taxon>
        <taxon>Halobacteria</taxon>
        <taxon>Halobacteriales</taxon>
        <taxon>Haloarculaceae</taxon>
        <taxon>Halorhabdus</taxon>
    </lineage>
</organism>
<dbReference type="STRING" id="519442.Huta_0372"/>
<dbReference type="OrthoDB" id="201100at2157"/>
<proteinExistence type="predicted"/>
<name>C7NRC2_HALUD</name>
<dbReference type="SUPFAM" id="SSF46785">
    <property type="entry name" value="Winged helix' DNA-binding domain"/>
    <property type="match status" value="1"/>
</dbReference>
<dbReference type="GeneID" id="8382636"/>
<dbReference type="KEGG" id="hut:Huta_0372"/>
<dbReference type="eggNOG" id="arCOG04672">
    <property type="taxonomic scope" value="Archaea"/>
</dbReference>
<dbReference type="RefSeq" id="WP_012795436.1">
    <property type="nucleotide sequence ID" value="NC_013158.1"/>
</dbReference>